<organism evidence="2 3">
    <name type="scientific">Gossypium barbadense</name>
    <name type="common">Sea Island cotton</name>
    <name type="synonym">Hibiscus barbadensis</name>
    <dbReference type="NCBI Taxonomy" id="3634"/>
    <lineage>
        <taxon>Eukaryota</taxon>
        <taxon>Viridiplantae</taxon>
        <taxon>Streptophyta</taxon>
        <taxon>Embryophyta</taxon>
        <taxon>Tracheophyta</taxon>
        <taxon>Spermatophyta</taxon>
        <taxon>Magnoliopsida</taxon>
        <taxon>eudicotyledons</taxon>
        <taxon>Gunneridae</taxon>
        <taxon>Pentapetalae</taxon>
        <taxon>rosids</taxon>
        <taxon>malvids</taxon>
        <taxon>Malvales</taxon>
        <taxon>Malvaceae</taxon>
        <taxon>Malvoideae</taxon>
        <taxon>Gossypium</taxon>
    </lineage>
</organism>
<dbReference type="OrthoDB" id="273771at2759"/>
<dbReference type="EMBL" id="KZ671560">
    <property type="protein sequence ID" value="PPR80979.1"/>
    <property type="molecule type" value="Genomic_DNA"/>
</dbReference>
<dbReference type="InterPro" id="IPR001245">
    <property type="entry name" value="Ser-Thr/Tyr_kinase_cat_dom"/>
</dbReference>
<dbReference type="Pfam" id="PF07714">
    <property type="entry name" value="PK_Tyr_Ser-Thr"/>
    <property type="match status" value="1"/>
</dbReference>
<gene>
    <name evidence="2" type="ORF">GOBAR_AA39735</name>
</gene>
<dbReference type="InterPro" id="IPR011009">
    <property type="entry name" value="Kinase-like_dom_sf"/>
</dbReference>
<dbReference type="Gene3D" id="1.10.510.10">
    <property type="entry name" value="Transferase(Phosphotransferase) domain 1"/>
    <property type="match status" value="1"/>
</dbReference>
<dbReference type="PANTHER" id="PTHR44218">
    <property type="entry name" value="PROTEIN SPA1-RELATED 2"/>
    <property type="match status" value="1"/>
</dbReference>
<name>A0A2P5VQ59_GOSBA</name>
<dbReference type="Pfam" id="PF09328">
    <property type="entry name" value="Phytochelatin_C"/>
    <property type="match status" value="1"/>
</dbReference>
<dbReference type="InterPro" id="IPR015407">
    <property type="entry name" value="Phytochelatin_synthase_C"/>
</dbReference>
<feature type="domain" description="Protein kinase" evidence="1">
    <location>
        <begin position="1"/>
        <end position="188"/>
    </location>
</feature>
<dbReference type="GO" id="GO:0005524">
    <property type="term" value="F:ATP binding"/>
    <property type="evidence" value="ECO:0007669"/>
    <property type="project" value="InterPro"/>
</dbReference>
<dbReference type="InterPro" id="IPR044630">
    <property type="entry name" value="SPA1/2/3/4"/>
</dbReference>
<dbReference type="PANTHER" id="PTHR44218:SF15">
    <property type="entry name" value="PROTEIN SPA1-RELATED 2"/>
    <property type="match status" value="1"/>
</dbReference>
<protein>
    <recommendedName>
        <fullName evidence="1">Protein kinase domain-containing protein</fullName>
    </recommendedName>
</protein>
<sequence>MAKSLKLASSDVNNVICMVFRPTPSSLRDFIKWIAEIRRQDDGSTVLSKEEKGRVALKTVSQLCSKRSNFGSSHSSNSAQHQSVSVNEQLEEKWYASPEEINEGVCTILSNIYSLGVLLFELLCQFESERAHAAAMLDLCHRIFPLTFLSENLKEAGFCLRLLHPEPSLRPTTDILQSKVLNRFQEVFAEELSSSINRDDTESELLLHFRDDTVVISFARSVDDGRDAQAMRLKEFFADPSHFPVDQISRHKSLGGFGVALGKGRKAIRRKLGNVTEVKVVDPQNLLEEKEAIEEKLALSDYELRLAREDVMKLKTELRRKHAVRLKESLFMILRIIRSTKMVKTATWLYRFTIGEVLAVKVTDQNLDVWANSLASVPDALCHYYYQYLSSSSEAAEILELKNNFYITLNNSRRESYALAFSNVLASKRKLQGNKQFKIWR</sequence>
<accession>A0A2P5VQ59</accession>
<reference evidence="2 3" key="1">
    <citation type="submission" date="2015-01" db="EMBL/GenBank/DDBJ databases">
        <title>Genome of allotetraploid Gossypium barbadense reveals genomic plasticity and fiber elongation in cotton evolution.</title>
        <authorList>
            <person name="Chen X."/>
            <person name="Liu X."/>
            <person name="Zhao B."/>
            <person name="Zheng H."/>
            <person name="Hu Y."/>
            <person name="Lu G."/>
            <person name="Yang C."/>
            <person name="Chen J."/>
            <person name="Shan C."/>
            <person name="Zhang L."/>
            <person name="Zhou Y."/>
            <person name="Wang L."/>
            <person name="Guo W."/>
            <person name="Bai Y."/>
            <person name="Ruan J."/>
            <person name="Shangguan X."/>
            <person name="Mao Y."/>
            <person name="Jiang J."/>
            <person name="Zhu Y."/>
            <person name="Lei J."/>
            <person name="Kang H."/>
            <person name="Chen S."/>
            <person name="He X."/>
            <person name="Wang R."/>
            <person name="Wang Y."/>
            <person name="Chen J."/>
            <person name="Wang L."/>
            <person name="Yu S."/>
            <person name="Wang B."/>
            <person name="Wei J."/>
            <person name="Song S."/>
            <person name="Lu X."/>
            <person name="Gao Z."/>
            <person name="Gu W."/>
            <person name="Deng X."/>
            <person name="Ma D."/>
            <person name="Wang S."/>
            <person name="Liang W."/>
            <person name="Fang L."/>
            <person name="Cai C."/>
            <person name="Zhu X."/>
            <person name="Zhou B."/>
            <person name="Zhang Y."/>
            <person name="Chen Z."/>
            <person name="Xu S."/>
            <person name="Zhu R."/>
            <person name="Wang S."/>
            <person name="Zhang T."/>
            <person name="Zhao G."/>
        </authorList>
    </citation>
    <scope>NUCLEOTIDE SEQUENCE [LARGE SCALE GENOMIC DNA]</scope>
    <source>
        <strain evidence="3">cv. Xinhai21</strain>
        <tissue evidence="2">Leaf</tissue>
    </source>
</reference>
<evidence type="ECO:0000313" key="2">
    <source>
        <dbReference type="EMBL" id="PPR80979.1"/>
    </source>
</evidence>
<evidence type="ECO:0000259" key="1">
    <source>
        <dbReference type="PROSITE" id="PS50011"/>
    </source>
</evidence>
<evidence type="ECO:0000313" key="3">
    <source>
        <dbReference type="Proteomes" id="UP000239757"/>
    </source>
</evidence>
<dbReference type="GO" id="GO:0009640">
    <property type="term" value="P:photomorphogenesis"/>
    <property type="evidence" value="ECO:0007669"/>
    <property type="project" value="InterPro"/>
</dbReference>
<dbReference type="GO" id="GO:0004672">
    <property type="term" value="F:protein kinase activity"/>
    <property type="evidence" value="ECO:0007669"/>
    <property type="project" value="InterPro"/>
</dbReference>
<dbReference type="InterPro" id="IPR000719">
    <property type="entry name" value="Prot_kinase_dom"/>
</dbReference>
<dbReference type="GO" id="GO:0046872">
    <property type="term" value="F:metal ion binding"/>
    <property type="evidence" value="ECO:0007669"/>
    <property type="project" value="InterPro"/>
</dbReference>
<dbReference type="PROSITE" id="PS50011">
    <property type="entry name" value="PROTEIN_KINASE_DOM"/>
    <property type="match status" value="1"/>
</dbReference>
<dbReference type="Proteomes" id="UP000239757">
    <property type="component" value="Unassembled WGS sequence"/>
</dbReference>
<dbReference type="GO" id="GO:0016756">
    <property type="term" value="F:glutathione gamma-glutamylcysteinyltransferase activity"/>
    <property type="evidence" value="ECO:0007669"/>
    <property type="project" value="InterPro"/>
</dbReference>
<dbReference type="GO" id="GO:0046938">
    <property type="term" value="P:phytochelatin biosynthetic process"/>
    <property type="evidence" value="ECO:0007669"/>
    <property type="project" value="InterPro"/>
</dbReference>
<dbReference type="GO" id="GO:0010038">
    <property type="term" value="P:response to metal ion"/>
    <property type="evidence" value="ECO:0007669"/>
    <property type="project" value="InterPro"/>
</dbReference>
<proteinExistence type="predicted"/>
<dbReference type="SUPFAM" id="SSF56112">
    <property type="entry name" value="Protein kinase-like (PK-like)"/>
    <property type="match status" value="1"/>
</dbReference>
<dbReference type="AlphaFoldDB" id="A0A2P5VQ59"/>